<dbReference type="InterPro" id="IPR002347">
    <property type="entry name" value="SDR_fam"/>
</dbReference>
<comment type="caution">
    <text evidence="3">The sequence shown here is derived from an EMBL/GenBank/DDBJ whole genome shotgun (WGS) entry which is preliminary data.</text>
</comment>
<dbReference type="InterPro" id="IPR036291">
    <property type="entry name" value="NAD(P)-bd_dom_sf"/>
</dbReference>
<protein>
    <submittedName>
        <fullName evidence="3">SDR family NAD(P)-dependent oxidoreductase</fullName>
    </submittedName>
</protein>
<dbReference type="AlphaFoldDB" id="A0A848GZE9"/>
<dbReference type="RefSeq" id="WP_169418120.1">
    <property type="nucleotide sequence ID" value="NZ_JABBFX010000001.1"/>
</dbReference>
<evidence type="ECO:0000313" key="3">
    <source>
        <dbReference type="EMBL" id="NML43945.1"/>
    </source>
</evidence>
<dbReference type="EMBL" id="JABBFX010000001">
    <property type="protein sequence ID" value="NML43945.1"/>
    <property type="molecule type" value="Genomic_DNA"/>
</dbReference>
<comment type="similarity">
    <text evidence="1 2">Belongs to the short-chain dehydrogenases/reductases (SDR) family.</text>
</comment>
<dbReference type="Gene3D" id="3.40.50.720">
    <property type="entry name" value="NAD(P)-binding Rossmann-like Domain"/>
    <property type="match status" value="1"/>
</dbReference>
<evidence type="ECO:0000256" key="1">
    <source>
        <dbReference type="ARBA" id="ARBA00006484"/>
    </source>
</evidence>
<sequence length="232" mass="24220">MSNRLVLITGAAGHLGRAVAAEFARAGERLALLARSREQLQALYGAEDSLHLFVAADLLDPASLQQAVHNLEARAGGIDVLCNVAGGFAMGDPVHATAPGTWQQMHDINVRTLLNAVQAVVPGMVARRRGKVVNVGSYAALQGSANMGAYVASKSEVMRITEAMAAELREQGVNVNCVLPTIIDTPDNRAAMPKADAARWVAPAQLAKVISFLASDPASAVHGACIPVRGLS</sequence>
<dbReference type="PANTHER" id="PTHR42760:SF135">
    <property type="entry name" value="BLL7886 PROTEIN"/>
    <property type="match status" value="1"/>
</dbReference>
<dbReference type="Proteomes" id="UP000541185">
    <property type="component" value="Unassembled WGS sequence"/>
</dbReference>
<dbReference type="GO" id="GO:0030497">
    <property type="term" value="P:fatty acid elongation"/>
    <property type="evidence" value="ECO:0007669"/>
    <property type="project" value="TreeGrafter"/>
</dbReference>
<dbReference type="PANTHER" id="PTHR42760">
    <property type="entry name" value="SHORT-CHAIN DEHYDROGENASES/REDUCTASES FAMILY MEMBER"/>
    <property type="match status" value="1"/>
</dbReference>
<dbReference type="SUPFAM" id="SSF51735">
    <property type="entry name" value="NAD(P)-binding Rossmann-fold domains"/>
    <property type="match status" value="1"/>
</dbReference>
<dbReference type="FunFam" id="3.40.50.720:FF:000084">
    <property type="entry name" value="Short-chain dehydrogenase reductase"/>
    <property type="match status" value="1"/>
</dbReference>
<proteinExistence type="inferred from homology"/>
<dbReference type="GO" id="GO:0016616">
    <property type="term" value="F:oxidoreductase activity, acting on the CH-OH group of donors, NAD or NADP as acceptor"/>
    <property type="evidence" value="ECO:0007669"/>
    <property type="project" value="TreeGrafter"/>
</dbReference>
<dbReference type="PRINTS" id="PR00080">
    <property type="entry name" value="SDRFAMILY"/>
</dbReference>
<gene>
    <name evidence="3" type="ORF">HHL11_09305</name>
</gene>
<evidence type="ECO:0000313" key="4">
    <source>
        <dbReference type="Proteomes" id="UP000541185"/>
    </source>
</evidence>
<reference evidence="3 4" key="1">
    <citation type="submission" date="2020-04" db="EMBL/GenBank/DDBJ databases">
        <title>Ramlibacter sp. G-1-2-2 isolated from soil.</title>
        <authorList>
            <person name="Dahal R.H."/>
        </authorList>
    </citation>
    <scope>NUCLEOTIDE SEQUENCE [LARGE SCALE GENOMIC DNA]</scope>
    <source>
        <strain evidence="3 4">G-1-2-2</strain>
    </source>
</reference>
<name>A0A848GZE9_9BURK</name>
<dbReference type="CDD" id="cd05233">
    <property type="entry name" value="SDR_c"/>
    <property type="match status" value="1"/>
</dbReference>
<accession>A0A848GZE9</accession>
<organism evidence="3 4">
    <name type="scientific">Ramlibacter agri</name>
    <dbReference type="NCBI Taxonomy" id="2728837"/>
    <lineage>
        <taxon>Bacteria</taxon>
        <taxon>Pseudomonadati</taxon>
        <taxon>Pseudomonadota</taxon>
        <taxon>Betaproteobacteria</taxon>
        <taxon>Burkholderiales</taxon>
        <taxon>Comamonadaceae</taxon>
        <taxon>Ramlibacter</taxon>
    </lineage>
</organism>
<dbReference type="PRINTS" id="PR00081">
    <property type="entry name" value="GDHRDH"/>
</dbReference>
<evidence type="ECO:0000256" key="2">
    <source>
        <dbReference type="RuleBase" id="RU000363"/>
    </source>
</evidence>
<keyword evidence="4" id="KW-1185">Reference proteome</keyword>
<dbReference type="Pfam" id="PF00106">
    <property type="entry name" value="adh_short"/>
    <property type="match status" value="1"/>
</dbReference>